<evidence type="ECO:0000256" key="1">
    <source>
        <dbReference type="ARBA" id="ARBA00023002"/>
    </source>
</evidence>
<dbReference type="PANTHER" id="PTHR22981:SF7">
    <property type="entry name" value="3-HYDROXYISOBUTYRATE DEHYDROGENASE, MITOCHONDRIAL"/>
    <property type="match status" value="1"/>
</dbReference>
<feature type="domain" description="6-phosphogluconate dehydrogenase NADP-binding" evidence="3">
    <location>
        <begin position="1"/>
        <end position="151"/>
    </location>
</feature>
<comment type="caution">
    <text evidence="5">The sequence shown here is derived from an EMBL/GenBank/DDBJ whole genome shotgun (WGS) entry which is preliminary data.</text>
</comment>
<proteinExistence type="predicted"/>
<dbReference type="InterPro" id="IPR036291">
    <property type="entry name" value="NAD(P)-bd_dom_sf"/>
</dbReference>
<evidence type="ECO:0000313" key="6">
    <source>
        <dbReference type="Proteomes" id="UP000664771"/>
    </source>
</evidence>
<feature type="domain" description="3-hydroxyisobutyrate dehydrogenase-like NAD-binding" evidence="4">
    <location>
        <begin position="154"/>
        <end position="274"/>
    </location>
</feature>
<sequence length="285" mass="29671">MGRGMAASLMRKGFDVLGHDPFLDGPLILEGRDVSLATSLSDVTHACDVIVLSLPTAAVVEQVIAGEGGVLASGRAGVTIIDTSTSHPDVTRRLAKLIEEAGMHLVDAPVSGGPSGAMAGALGMVLGGDAADIARIEPVLEAMSRVRTHVGAVGDGHALKIINNVMCGANLILAAEALALGRSLGMQDDKLNAGLNSGSGRNAATEVNMPRWILNQAFDSGFTMKLMRKDIRLGDDLVQHSGLGLPLMERTIVAWADSAPALADQADFNRIVEMTLHQTSISEPQ</sequence>
<protein>
    <submittedName>
        <fullName evidence="5">NAD(P)-dependent oxidoreductase</fullName>
    </submittedName>
</protein>
<accession>A0ABS3LRW5</accession>
<dbReference type="PIRSF" id="PIRSF000103">
    <property type="entry name" value="HIBADH"/>
    <property type="match status" value="1"/>
</dbReference>
<gene>
    <name evidence="5" type="ORF">J2D73_02345</name>
</gene>
<evidence type="ECO:0000256" key="2">
    <source>
        <dbReference type="ARBA" id="ARBA00023027"/>
    </source>
</evidence>
<dbReference type="Gene3D" id="3.40.50.720">
    <property type="entry name" value="NAD(P)-binding Rossmann-like Domain"/>
    <property type="match status" value="1"/>
</dbReference>
<keyword evidence="6" id="KW-1185">Reference proteome</keyword>
<evidence type="ECO:0000259" key="4">
    <source>
        <dbReference type="Pfam" id="PF14833"/>
    </source>
</evidence>
<name>A0ABS3LRW5_9PROT</name>
<keyword evidence="1" id="KW-0560">Oxidoreductase</keyword>
<dbReference type="Proteomes" id="UP000664771">
    <property type="component" value="Unassembled WGS sequence"/>
</dbReference>
<evidence type="ECO:0000259" key="3">
    <source>
        <dbReference type="Pfam" id="PF03446"/>
    </source>
</evidence>
<dbReference type="InterPro" id="IPR029154">
    <property type="entry name" value="HIBADH-like_NADP-bd"/>
</dbReference>
<evidence type="ECO:0000313" key="5">
    <source>
        <dbReference type="EMBL" id="MBO1358639.1"/>
    </source>
</evidence>
<dbReference type="EMBL" id="JAFVMF010000002">
    <property type="protein sequence ID" value="MBO1358639.1"/>
    <property type="molecule type" value="Genomic_DNA"/>
</dbReference>
<dbReference type="InterPro" id="IPR006115">
    <property type="entry name" value="6PGDH_NADP-bd"/>
</dbReference>
<dbReference type="InterPro" id="IPR015815">
    <property type="entry name" value="HIBADH-related"/>
</dbReference>
<dbReference type="SUPFAM" id="SSF48179">
    <property type="entry name" value="6-phosphogluconate dehydrogenase C-terminal domain-like"/>
    <property type="match status" value="1"/>
</dbReference>
<dbReference type="InterPro" id="IPR013328">
    <property type="entry name" value="6PGD_dom2"/>
</dbReference>
<reference evidence="5 6" key="1">
    <citation type="submission" date="2021-03" db="EMBL/GenBank/DDBJ databases">
        <title>The complete genome sequence of Acetobacter sacchari TBRC 11175.</title>
        <authorList>
            <person name="Charoenyingcharoen P."/>
            <person name="Yukphan P."/>
        </authorList>
    </citation>
    <scope>NUCLEOTIDE SEQUENCE [LARGE SCALE GENOMIC DNA]</scope>
    <source>
        <strain evidence="5 6">TBRC 11175</strain>
    </source>
</reference>
<dbReference type="PANTHER" id="PTHR22981">
    <property type="entry name" value="3-HYDROXYISOBUTYRATE DEHYDROGENASE-RELATED"/>
    <property type="match status" value="1"/>
</dbReference>
<dbReference type="Gene3D" id="1.10.1040.10">
    <property type="entry name" value="N-(1-d-carboxylethyl)-l-norvaline Dehydrogenase, domain 2"/>
    <property type="match status" value="1"/>
</dbReference>
<organism evidence="5 6">
    <name type="scientific">Acetobacter sacchari</name>
    <dbReference type="NCBI Taxonomy" id="2661687"/>
    <lineage>
        <taxon>Bacteria</taxon>
        <taxon>Pseudomonadati</taxon>
        <taxon>Pseudomonadota</taxon>
        <taxon>Alphaproteobacteria</taxon>
        <taxon>Acetobacterales</taxon>
        <taxon>Acetobacteraceae</taxon>
        <taxon>Acetobacter</taxon>
    </lineage>
</organism>
<dbReference type="Pfam" id="PF03446">
    <property type="entry name" value="NAD_binding_2"/>
    <property type="match status" value="1"/>
</dbReference>
<dbReference type="InterPro" id="IPR008927">
    <property type="entry name" value="6-PGluconate_DH-like_C_sf"/>
</dbReference>
<keyword evidence="2" id="KW-0520">NAD</keyword>
<dbReference type="SUPFAM" id="SSF51735">
    <property type="entry name" value="NAD(P)-binding Rossmann-fold domains"/>
    <property type="match status" value="1"/>
</dbReference>
<dbReference type="Pfam" id="PF14833">
    <property type="entry name" value="NAD_binding_11"/>
    <property type="match status" value="1"/>
</dbReference>